<protein>
    <recommendedName>
        <fullName evidence="2">STAS domain-containing protein</fullName>
    </recommendedName>
</protein>
<accession>A0ABX5YRE4</accession>
<keyword evidence="4" id="KW-1185">Reference proteome</keyword>
<dbReference type="InterPro" id="IPR002645">
    <property type="entry name" value="STAS_dom"/>
</dbReference>
<dbReference type="CDD" id="cd07043">
    <property type="entry name" value="STAS_anti-anti-sigma_factors"/>
    <property type="match status" value="1"/>
</dbReference>
<feature type="transmembrane region" description="Helical" evidence="1">
    <location>
        <begin position="20"/>
        <end position="40"/>
    </location>
</feature>
<dbReference type="PROSITE" id="PS50801">
    <property type="entry name" value="STAS"/>
    <property type="match status" value="1"/>
</dbReference>
<dbReference type="EMBL" id="CP042910">
    <property type="protein sequence ID" value="QEG18150.1"/>
    <property type="molecule type" value="Genomic_DNA"/>
</dbReference>
<sequence>MAHELPLSAVEFVNEMRSLTRNAVVLFLFIIAGFVSCILLKRIKFDDGATTGIYHSGPLCVAGFGGRDVLDTFSVKGIRDELLELVKGQQCETLALDLTGVKLIPSGMLGLLSSIRDLGIEIHLYNPSEDIREVLEITRMNQFMQLHDVEIPY</sequence>
<organism evidence="3 4">
    <name type="scientific">Gimesia maris</name>
    <dbReference type="NCBI Taxonomy" id="122"/>
    <lineage>
        <taxon>Bacteria</taxon>
        <taxon>Pseudomonadati</taxon>
        <taxon>Planctomycetota</taxon>
        <taxon>Planctomycetia</taxon>
        <taxon>Planctomycetales</taxon>
        <taxon>Planctomycetaceae</taxon>
        <taxon>Gimesia</taxon>
    </lineage>
</organism>
<dbReference type="Proteomes" id="UP000322887">
    <property type="component" value="Chromosome"/>
</dbReference>
<feature type="domain" description="STAS" evidence="2">
    <location>
        <begin position="70"/>
        <end position="153"/>
    </location>
</feature>
<dbReference type="Gene3D" id="3.30.750.24">
    <property type="entry name" value="STAS domain"/>
    <property type="match status" value="1"/>
</dbReference>
<keyword evidence="1" id="KW-0812">Transmembrane</keyword>
<keyword evidence="1" id="KW-0472">Membrane</keyword>
<gene>
    <name evidence="3" type="ORF">GmarT_40350</name>
</gene>
<name>A0ABX5YRE4_9PLAN</name>
<evidence type="ECO:0000256" key="1">
    <source>
        <dbReference type="SAM" id="Phobius"/>
    </source>
</evidence>
<keyword evidence="1" id="KW-1133">Transmembrane helix</keyword>
<dbReference type="Pfam" id="PF01740">
    <property type="entry name" value="STAS"/>
    <property type="match status" value="1"/>
</dbReference>
<reference evidence="3 4" key="1">
    <citation type="submission" date="2019-08" db="EMBL/GenBank/DDBJ databases">
        <title>Deep-cultivation of Planctomycetes and their phenomic and genomic characterization uncovers novel biology.</title>
        <authorList>
            <person name="Wiegand S."/>
            <person name="Jogler M."/>
            <person name="Boedeker C."/>
            <person name="Pinto D."/>
            <person name="Vollmers J."/>
            <person name="Rivas-Marin E."/>
            <person name="Kohn T."/>
            <person name="Peeters S.H."/>
            <person name="Heuer A."/>
            <person name="Rast P."/>
            <person name="Oberbeckmann S."/>
            <person name="Bunk B."/>
            <person name="Jeske O."/>
            <person name="Meyerdierks A."/>
            <person name="Storesund J.E."/>
            <person name="Kallscheuer N."/>
            <person name="Luecker S."/>
            <person name="Lage O.M."/>
            <person name="Pohl T."/>
            <person name="Merkel B.J."/>
            <person name="Hornburger P."/>
            <person name="Mueller R.-W."/>
            <person name="Bruemmer F."/>
            <person name="Labrenz M."/>
            <person name="Spormann A.M."/>
            <person name="Op den Camp H."/>
            <person name="Overmann J."/>
            <person name="Amann R."/>
            <person name="Jetten M.S.M."/>
            <person name="Mascher T."/>
            <person name="Medema M.H."/>
            <person name="Devos D.P."/>
            <person name="Kaster A.-K."/>
            <person name="Ovreas L."/>
            <person name="Rohde M."/>
            <person name="Galperin M.Y."/>
            <person name="Jogler C."/>
        </authorList>
    </citation>
    <scope>NUCLEOTIDE SEQUENCE [LARGE SCALE GENOMIC DNA]</scope>
    <source>
        <strain evidence="3 4">DSM 8797</strain>
    </source>
</reference>
<evidence type="ECO:0000313" key="3">
    <source>
        <dbReference type="EMBL" id="QEG18150.1"/>
    </source>
</evidence>
<dbReference type="InterPro" id="IPR036513">
    <property type="entry name" value="STAS_dom_sf"/>
</dbReference>
<evidence type="ECO:0000259" key="2">
    <source>
        <dbReference type="PROSITE" id="PS50801"/>
    </source>
</evidence>
<evidence type="ECO:0000313" key="4">
    <source>
        <dbReference type="Proteomes" id="UP000322887"/>
    </source>
</evidence>
<proteinExistence type="predicted"/>
<dbReference type="SUPFAM" id="SSF52091">
    <property type="entry name" value="SpoIIaa-like"/>
    <property type="match status" value="1"/>
</dbReference>